<feature type="compositionally biased region" description="Low complexity" evidence="1">
    <location>
        <begin position="79"/>
        <end position="95"/>
    </location>
</feature>
<dbReference type="AlphaFoldDB" id="A0A371B741"/>
<evidence type="ECO:0000256" key="1">
    <source>
        <dbReference type="SAM" id="MobiDB-lite"/>
    </source>
</evidence>
<dbReference type="Pfam" id="PF10082">
    <property type="entry name" value="BBP2_2"/>
    <property type="match status" value="1"/>
</dbReference>
<accession>A0A371B741</accession>
<name>A0A371B741_9BRAD</name>
<reference evidence="4" key="1">
    <citation type="submission" date="2018-08" db="EMBL/GenBank/DDBJ databases">
        <authorList>
            <person name="Kim S.-J."/>
            <person name="Jung G.-Y."/>
        </authorList>
    </citation>
    <scope>NUCLEOTIDE SEQUENCE [LARGE SCALE GENOMIC DNA]</scope>
    <source>
        <strain evidence="4">GY_H</strain>
    </source>
</reference>
<gene>
    <name evidence="3" type="ORF">DXH78_01750</name>
</gene>
<evidence type="ECO:0000313" key="3">
    <source>
        <dbReference type="EMBL" id="RDV03425.1"/>
    </source>
</evidence>
<dbReference type="SUPFAM" id="SSF56925">
    <property type="entry name" value="OMPA-like"/>
    <property type="match status" value="1"/>
</dbReference>
<evidence type="ECO:0008006" key="5">
    <source>
        <dbReference type="Google" id="ProtNLM"/>
    </source>
</evidence>
<keyword evidence="2" id="KW-0732">Signal</keyword>
<evidence type="ECO:0000313" key="4">
    <source>
        <dbReference type="Proteomes" id="UP000263993"/>
    </source>
</evidence>
<dbReference type="InterPro" id="IPR011250">
    <property type="entry name" value="OMP/PagP_B-barrel"/>
</dbReference>
<comment type="caution">
    <text evidence="3">The sequence shown here is derived from an EMBL/GenBank/DDBJ whole genome shotgun (WGS) entry which is preliminary data.</text>
</comment>
<protein>
    <recommendedName>
        <fullName evidence="5">Outer membrane beta-barrel protein</fullName>
    </recommendedName>
</protein>
<feature type="signal peptide" evidence="2">
    <location>
        <begin position="1"/>
        <end position="16"/>
    </location>
</feature>
<proteinExistence type="predicted"/>
<feature type="region of interest" description="Disordered" evidence="1">
    <location>
        <begin position="24"/>
        <end position="152"/>
    </location>
</feature>
<sequence length="527" mass="56478">MALACVLSFASGAAVAQIVTPDADPLAPKQASKPQKFQKFGPQQQQQLAQTPSFAPPASAAGDTGYDSTNSRRAKARKQAATQKPGAAARAQAQALTTGQPAPLTLSPYQKPFPTEAKSAMAAAAGQPPVEIGPIRKPLKKRRRDDADDPYAPLGVHAGGFLLYPAIELSGGYSTNPGQSSNPAGASLYSAAPELRAQSNWSRHELKADLRGSYTGYSPDTTPTLSRPYANGKIDGRVDVTRSTRIDLGGRVLVSTDNPGSPNLQAGLSKLPIFTTAGGSVGLGQKFNRLDLSLKGDAERTAYQNSKLTDGTTASNEDRNYDQYGVTLRGGYELTPGVTPYVEGTVDTRRHDLATDFSGYQRNSKGWTALVGSTFELSRLLTGETGIGYTERKYDDTRLDKLSGFVGNASLIWTASSLTTVQFNAKSAVQESAVAGVSGVLSRDFGLQVDHAFRRWLIGSVKAGYGNDDYKGSSRDDNRYMVALGLTYKLSRWAQIKGEFRQDWLRSNFSGNDYTASTFLVGVRLQQ</sequence>
<organism evidence="3 4">
    <name type="scientific">Undibacter mobilis</name>
    <dbReference type="NCBI Taxonomy" id="2292256"/>
    <lineage>
        <taxon>Bacteria</taxon>
        <taxon>Pseudomonadati</taxon>
        <taxon>Pseudomonadota</taxon>
        <taxon>Alphaproteobacteria</taxon>
        <taxon>Hyphomicrobiales</taxon>
        <taxon>Nitrobacteraceae</taxon>
        <taxon>Undibacter</taxon>
    </lineage>
</organism>
<feature type="chain" id="PRO_5017067388" description="Outer membrane beta-barrel protein" evidence="2">
    <location>
        <begin position="17"/>
        <end position="527"/>
    </location>
</feature>
<evidence type="ECO:0000256" key="2">
    <source>
        <dbReference type="SAM" id="SignalP"/>
    </source>
</evidence>
<dbReference type="EMBL" id="QRGO01000001">
    <property type="protein sequence ID" value="RDV03425.1"/>
    <property type="molecule type" value="Genomic_DNA"/>
</dbReference>
<feature type="compositionally biased region" description="Low complexity" evidence="1">
    <location>
        <begin position="33"/>
        <end position="53"/>
    </location>
</feature>
<keyword evidence="4" id="KW-1185">Reference proteome</keyword>
<dbReference type="Proteomes" id="UP000263993">
    <property type="component" value="Unassembled WGS sequence"/>
</dbReference>
<dbReference type="InterPro" id="IPR018759">
    <property type="entry name" value="BBP2_2"/>
</dbReference>